<dbReference type="SUPFAM" id="SSF52096">
    <property type="entry name" value="ClpP/crotonase"/>
    <property type="match status" value="1"/>
</dbReference>
<evidence type="ECO:0000259" key="44">
    <source>
        <dbReference type="Pfam" id="PF02737"/>
    </source>
</evidence>
<evidence type="ECO:0000256" key="30">
    <source>
        <dbReference type="ARBA" id="ARBA00052711"/>
    </source>
</evidence>
<name>A0A834R4J4_SARSC</name>
<comment type="similarity">
    <text evidence="42">Belongs to the enoyl-CoA hydratase/isomerase family.</text>
</comment>
<evidence type="ECO:0000256" key="5">
    <source>
        <dbReference type="ARBA" id="ARBA00008750"/>
    </source>
</evidence>
<comment type="similarity">
    <text evidence="5">In the N-terminal section; belongs to the enoyl-CoA hydratase/isomerase family.</text>
</comment>
<comment type="subunit">
    <text evidence="35">Heterotetramer of 2 alpha/HADHA and 2 beta/HADHB subunits; forms the mitochondrial trifunctional enzyme. Also purified as higher order heterooligomers including a 4 alpha/HADHA and 4 beta/HADHB heterooligomer which physiological significance remains unclear. The mitochondrial trifunctional enzyme interacts with MTLN.</text>
</comment>
<feature type="site" description="Important for long-chain enoyl-CoA hydratase activity" evidence="41">
    <location>
        <position position="46"/>
    </location>
</feature>
<evidence type="ECO:0000256" key="41">
    <source>
        <dbReference type="PIRSR" id="PIRSR612803-2"/>
    </source>
</evidence>
<evidence type="ECO:0000256" key="36">
    <source>
        <dbReference type="ARBA" id="ARBA00066806"/>
    </source>
</evidence>
<evidence type="ECO:0000256" key="7">
    <source>
        <dbReference type="ARBA" id="ARBA00022481"/>
    </source>
</evidence>
<evidence type="ECO:0000256" key="6">
    <source>
        <dbReference type="ARBA" id="ARBA00012076"/>
    </source>
</evidence>
<evidence type="ECO:0000256" key="13">
    <source>
        <dbReference type="ARBA" id="ARBA00022990"/>
    </source>
</evidence>
<dbReference type="GO" id="GO:0016509">
    <property type="term" value="F:long-chain (3S)-3-hydroxyacyl-CoA dehydrogenase (NAD+) activity"/>
    <property type="evidence" value="ECO:0007669"/>
    <property type="project" value="UniProtKB-EC"/>
</dbReference>
<dbReference type="FunFam" id="3.40.50.720:FF:000009">
    <property type="entry name" value="Fatty oxidation complex, alpha subunit"/>
    <property type="match status" value="1"/>
</dbReference>
<dbReference type="InterPro" id="IPR008927">
    <property type="entry name" value="6-PGluconate_DH-like_C_sf"/>
</dbReference>
<dbReference type="Pfam" id="PF00378">
    <property type="entry name" value="ECH_1"/>
    <property type="match status" value="1"/>
</dbReference>
<dbReference type="GO" id="GO:0016740">
    <property type="term" value="F:transferase activity"/>
    <property type="evidence" value="ECO:0007669"/>
    <property type="project" value="UniProtKB-KW"/>
</dbReference>
<dbReference type="EC" id="1.1.1.211" evidence="36"/>
<keyword evidence="20" id="KW-0511">Multifunctional enzyme</keyword>
<feature type="active site" description="For hydroxyacyl-coenzyme A dehydrogenase activity" evidence="40">
    <location>
        <position position="405"/>
    </location>
</feature>
<comment type="catalytic activity">
    <reaction evidence="31">
        <text>(3S)-hydroxytetradecanoyl-CoA + NAD(+) = 3-oxotetradecanoyl-CoA + NADH + H(+)</text>
        <dbReference type="Rhea" id="RHEA:31167"/>
        <dbReference type="ChEBI" id="CHEBI:15378"/>
        <dbReference type="ChEBI" id="CHEBI:57540"/>
        <dbReference type="ChEBI" id="CHEBI:57945"/>
        <dbReference type="ChEBI" id="CHEBI:62543"/>
        <dbReference type="ChEBI" id="CHEBI:62614"/>
    </reaction>
    <physiologicalReaction direction="left-to-right" evidence="31">
        <dbReference type="Rhea" id="RHEA:31168"/>
    </physiologicalReaction>
</comment>
<dbReference type="NCBIfam" id="TIGR02441">
    <property type="entry name" value="fa_ox_alpha_mit"/>
    <property type="match status" value="1"/>
</dbReference>
<dbReference type="InterPro" id="IPR006108">
    <property type="entry name" value="3HC_DH_C"/>
</dbReference>
<keyword evidence="14" id="KW-0560">Oxidoreductase</keyword>
<dbReference type="UniPathway" id="UPA00659"/>
<evidence type="ECO:0000313" key="45">
    <source>
        <dbReference type="EMBL" id="KAF7488601.1"/>
    </source>
</evidence>
<dbReference type="FunFam" id="1.10.1040.50:FF:000002">
    <property type="entry name" value="Trifunctional enzyme subunit alpha, mitochondrial"/>
    <property type="match status" value="1"/>
</dbReference>
<feature type="domain" description="3-hydroxyacyl-CoA dehydrogenase C-terminal" evidence="43">
    <location>
        <begin position="439"/>
        <end position="534"/>
    </location>
</feature>
<dbReference type="CDD" id="cd06558">
    <property type="entry name" value="crotonase-like"/>
    <property type="match status" value="1"/>
</dbReference>
<dbReference type="SUPFAM" id="SSF48179">
    <property type="entry name" value="6-phosphogluconate dehydrogenase C-terminal domain-like"/>
    <property type="match status" value="2"/>
</dbReference>
<dbReference type="EMBL" id="WVUK01000066">
    <property type="protein sequence ID" value="KAF7488601.1"/>
    <property type="molecule type" value="Genomic_DNA"/>
</dbReference>
<comment type="catalytic activity">
    <reaction evidence="22">
        <text>(3S)-hydroxyhexadecanoyl-CoA + NAD(+) = 3-oxohexadecanoyl-CoA + NADH + H(+)</text>
        <dbReference type="Rhea" id="RHEA:31159"/>
        <dbReference type="ChEBI" id="CHEBI:15378"/>
        <dbReference type="ChEBI" id="CHEBI:57349"/>
        <dbReference type="ChEBI" id="CHEBI:57540"/>
        <dbReference type="ChEBI" id="CHEBI:57945"/>
        <dbReference type="ChEBI" id="CHEBI:62613"/>
    </reaction>
    <physiologicalReaction direction="left-to-right" evidence="22">
        <dbReference type="Rhea" id="RHEA:31160"/>
    </physiologicalReaction>
</comment>
<dbReference type="Gene3D" id="3.90.226.10">
    <property type="entry name" value="2-enoyl-CoA Hydratase, Chain A, domain 1"/>
    <property type="match status" value="1"/>
</dbReference>
<feature type="site" description="Important for hydroxyacyl-coenzyme A dehydrogenase activity" evidence="41">
    <location>
        <position position="393"/>
    </location>
</feature>
<dbReference type="InterPro" id="IPR018376">
    <property type="entry name" value="Enoyl-CoA_hyd/isom_CS"/>
</dbReference>
<protein>
    <recommendedName>
        <fullName evidence="37">Trifunctional enzyme subunit alpha, mitochondrial</fullName>
        <ecNumber evidence="36">1.1.1.211</ecNumber>
        <ecNumber evidence="6">4.2.1.17</ecNumber>
    </recommendedName>
    <alternativeName>
        <fullName evidence="38">Monolysocardiolipin acyltransferase</fullName>
    </alternativeName>
    <alternativeName>
        <fullName evidence="39">TP-alpha</fullName>
    </alternativeName>
</protein>
<comment type="catalytic activity">
    <reaction evidence="1">
        <text>(3S)-hydroxyhexadecanoyl-CoA = (2E)-hexadecenoyl-CoA + H2O</text>
        <dbReference type="Rhea" id="RHEA:31163"/>
        <dbReference type="ChEBI" id="CHEBI:15377"/>
        <dbReference type="ChEBI" id="CHEBI:61526"/>
        <dbReference type="ChEBI" id="CHEBI:62613"/>
    </reaction>
    <physiologicalReaction direction="right-to-left" evidence="1">
        <dbReference type="Rhea" id="RHEA:31165"/>
    </physiologicalReaction>
</comment>
<dbReference type="Gene3D" id="3.40.50.720">
    <property type="entry name" value="NAD(P)-binding Rossmann-like Domain"/>
    <property type="match status" value="1"/>
</dbReference>
<evidence type="ECO:0000256" key="14">
    <source>
        <dbReference type="ARBA" id="ARBA00023002"/>
    </source>
</evidence>
<evidence type="ECO:0000256" key="39">
    <source>
        <dbReference type="ARBA" id="ARBA00083277"/>
    </source>
</evidence>
<comment type="catalytic activity">
    <reaction evidence="32">
        <text>1'-[1,2-di-(9Z,12Z-octadecadienoyl)-sn-glycero-3-phospho]-3'-[1-(9Z,12Z-octadecadienoyl)-sn-glycero-3-phospho]-glycerol + (9Z)-octadecenoyl-CoA = 1'-[1,2-di-(9Z,12Z-octadecadienoyl)-sn-glycero-3-phospho]-3'-[1-(9Z,12Z-octadecadienoyl)-2-(9Z-octadecenoyl)-sn-glycero-3-phospho]-glycerol + CoA</text>
        <dbReference type="Rhea" id="RHEA:43676"/>
        <dbReference type="ChEBI" id="CHEBI:57287"/>
        <dbReference type="ChEBI" id="CHEBI:57387"/>
        <dbReference type="ChEBI" id="CHEBI:83580"/>
        <dbReference type="ChEBI" id="CHEBI:83582"/>
    </reaction>
    <physiologicalReaction direction="left-to-right" evidence="32">
        <dbReference type="Rhea" id="RHEA:43677"/>
    </physiologicalReaction>
</comment>
<proteinExistence type="inferred from homology"/>
<dbReference type="OrthoDB" id="10004768at2759"/>
<evidence type="ECO:0000256" key="32">
    <source>
        <dbReference type="ARBA" id="ARBA00052860"/>
    </source>
</evidence>
<evidence type="ECO:0000256" key="12">
    <source>
        <dbReference type="ARBA" id="ARBA00022946"/>
    </source>
</evidence>
<comment type="catalytic activity">
    <reaction evidence="33">
        <text>(3S)-3-hydroxydodecanoyl-CoA + NAD(+) = 3-oxododecanoyl-CoA + NADH + H(+)</text>
        <dbReference type="Rhea" id="RHEA:31179"/>
        <dbReference type="ChEBI" id="CHEBI:15378"/>
        <dbReference type="ChEBI" id="CHEBI:57540"/>
        <dbReference type="ChEBI" id="CHEBI:57945"/>
        <dbReference type="ChEBI" id="CHEBI:62558"/>
        <dbReference type="ChEBI" id="CHEBI:62615"/>
    </reaction>
    <physiologicalReaction direction="left-to-right" evidence="33">
        <dbReference type="Rhea" id="RHEA:31180"/>
    </physiologicalReaction>
</comment>
<evidence type="ECO:0000256" key="4">
    <source>
        <dbReference type="ARBA" id="ARBA00007005"/>
    </source>
</evidence>
<dbReference type="Pfam" id="PF00725">
    <property type="entry name" value="3HCDH"/>
    <property type="match status" value="1"/>
</dbReference>
<evidence type="ECO:0000256" key="3">
    <source>
        <dbReference type="ARBA" id="ARBA00005005"/>
    </source>
</evidence>
<dbReference type="InterPro" id="IPR029045">
    <property type="entry name" value="ClpP/crotonase-like_dom_sf"/>
</dbReference>
<evidence type="ECO:0000256" key="20">
    <source>
        <dbReference type="ARBA" id="ARBA00023268"/>
    </source>
</evidence>
<keyword evidence="19" id="KW-0456">Lyase</keyword>
<evidence type="ECO:0000256" key="1">
    <source>
        <dbReference type="ARBA" id="ARBA00000469"/>
    </source>
</evidence>
<dbReference type="GO" id="GO:0016507">
    <property type="term" value="C:mitochondrial fatty acid beta-oxidation multienzyme complex"/>
    <property type="evidence" value="ECO:0007669"/>
    <property type="project" value="InterPro"/>
</dbReference>
<dbReference type="FunFam" id="3.90.226.10:FF:000011">
    <property type="entry name" value="Fatty acid oxidation complex subunit alpha"/>
    <property type="match status" value="1"/>
</dbReference>
<evidence type="ECO:0000256" key="31">
    <source>
        <dbReference type="ARBA" id="ARBA00052834"/>
    </source>
</evidence>
<evidence type="ECO:0000256" key="22">
    <source>
        <dbReference type="ARBA" id="ARBA00047613"/>
    </source>
</evidence>
<keyword evidence="13" id="KW-0007">Acetylation</keyword>
<evidence type="ECO:0000256" key="8">
    <source>
        <dbReference type="ARBA" id="ARBA00022553"/>
    </source>
</evidence>
<evidence type="ECO:0000256" key="26">
    <source>
        <dbReference type="ARBA" id="ARBA00050446"/>
    </source>
</evidence>
<evidence type="ECO:0000256" key="33">
    <source>
        <dbReference type="ARBA" id="ARBA00052945"/>
    </source>
</evidence>
<comment type="catalytic activity">
    <reaction evidence="25">
        <text>1'-[1,2-di-(9Z,12Z-octadecadienoyl)-sn-glycero-3-phospho]-3'-[1-(9Z,12Z-octadecadienoyl)-sn-glycero-3-phospho]-glycerol + (9Z,12Z)-octadecadienoyl-CoA = 1',3'-bis-[1,2-di-(9Z,12Z-octadecadienoyl)-sn-glycero-3-phospho]-glycerol + CoA</text>
        <dbReference type="Rhea" id="RHEA:43672"/>
        <dbReference type="ChEBI" id="CHEBI:57287"/>
        <dbReference type="ChEBI" id="CHEBI:57383"/>
        <dbReference type="ChEBI" id="CHEBI:83580"/>
        <dbReference type="ChEBI" id="CHEBI:83581"/>
    </reaction>
    <physiologicalReaction direction="left-to-right" evidence="25">
        <dbReference type="Rhea" id="RHEA:43673"/>
    </physiologicalReaction>
</comment>
<feature type="site" description="Important for long-chain enoyl-CoA hydratase activity" evidence="41">
    <location>
        <position position="68"/>
    </location>
</feature>
<comment type="catalytic activity">
    <reaction evidence="30">
        <text>(3S)-3-hydroxydodecanoyl-CoA = (2E)-dodecenoyl-CoA + H2O</text>
        <dbReference type="Rhea" id="RHEA:31075"/>
        <dbReference type="ChEBI" id="CHEBI:15377"/>
        <dbReference type="ChEBI" id="CHEBI:57330"/>
        <dbReference type="ChEBI" id="CHEBI:62558"/>
    </reaction>
    <physiologicalReaction direction="right-to-left" evidence="30">
        <dbReference type="Rhea" id="RHEA:31077"/>
    </physiologicalReaction>
</comment>
<reference evidence="45" key="2">
    <citation type="submission" date="2020-01" db="EMBL/GenBank/DDBJ databases">
        <authorList>
            <person name="Korhonen P.K.K."/>
            <person name="Guangxu M.G."/>
            <person name="Wang T.W."/>
            <person name="Stroehlein A.J.S."/>
            <person name="Young N.D."/>
            <person name="Ang C.-S.A."/>
            <person name="Fernando D.W.F."/>
            <person name="Lu H.L."/>
            <person name="Taylor S.T."/>
            <person name="Ehtesham M.E.M."/>
            <person name="Najaraj S.H.N."/>
            <person name="Harsha G.H.G."/>
            <person name="Madugundu A.M."/>
            <person name="Renuse S.R."/>
            <person name="Holt D.H."/>
            <person name="Pandey A.P."/>
            <person name="Papenfuss A.P."/>
            <person name="Gasser R.B.G."/>
            <person name="Fischer K.F."/>
        </authorList>
    </citation>
    <scope>NUCLEOTIDE SEQUENCE</scope>
    <source>
        <strain evidence="45">SSS_KF_BRIS2020</strain>
    </source>
</reference>
<keyword evidence="8" id="KW-0597">Phosphoprotein</keyword>
<comment type="catalytic activity">
    <reaction evidence="34">
        <text>1'-[1,2-di-(9Z,12Z-octadecadienoyl)-sn-glycero-3-phospho]-3'-[1-(9Z,12Z-octadecadienoyl)-sn-glycero-3-phospho]-glycerol + hexadecanoyl-CoA = 1'-[1,2-di-(9Z,12Z-octadecadienoyl)-sn-glycero-3-phospho]-3'-[1-(9Z,12Z-octadecadienoyl)-2-hexadecanoyl-sn-glycero-3-phospho]-glycerol + CoA</text>
        <dbReference type="Rhea" id="RHEA:43680"/>
        <dbReference type="ChEBI" id="CHEBI:57287"/>
        <dbReference type="ChEBI" id="CHEBI:57379"/>
        <dbReference type="ChEBI" id="CHEBI:83580"/>
        <dbReference type="ChEBI" id="CHEBI:83583"/>
    </reaction>
    <physiologicalReaction direction="left-to-right" evidence="34">
        <dbReference type="Rhea" id="RHEA:43681"/>
    </physiologicalReaction>
</comment>
<reference evidence="46" key="3">
    <citation type="submission" date="2022-06" db="UniProtKB">
        <authorList>
            <consortium name="EnsemblMetazoa"/>
        </authorList>
    </citation>
    <scope>IDENTIFICATION</scope>
</reference>
<keyword evidence="17" id="KW-0496">Mitochondrion</keyword>
<evidence type="ECO:0000256" key="2">
    <source>
        <dbReference type="ARBA" id="ARBA00004273"/>
    </source>
</evidence>
<dbReference type="EnsemblMetazoa" id="SSS_4821s_mrna">
    <property type="protein sequence ID" value="KAF7488601.1"/>
    <property type="gene ID" value="SSS_4821"/>
</dbReference>
<evidence type="ECO:0000256" key="34">
    <source>
        <dbReference type="ARBA" id="ARBA00052989"/>
    </source>
</evidence>
<comment type="catalytic activity">
    <reaction evidence="27">
        <text>a 4-saturated-(3S)-3-hydroxyacyl-CoA = a (3E)-enoyl-CoA + H2O</text>
        <dbReference type="Rhea" id="RHEA:20724"/>
        <dbReference type="ChEBI" id="CHEBI:15377"/>
        <dbReference type="ChEBI" id="CHEBI:58521"/>
        <dbReference type="ChEBI" id="CHEBI:137480"/>
        <dbReference type="EC" id="4.2.1.17"/>
    </reaction>
    <physiologicalReaction direction="right-to-left" evidence="27">
        <dbReference type="Rhea" id="RHEA:20726"/>
    </physiologicalReaction>
</comment>
<dbReference type="GO" id="GO:0006635">
    <property type="term" value="P:fatty acid beta-oxidation"/>
    <property type="evidence" value="ECO:0007669"/>
    <property type="project" value="UniProtKB-UniPathway"/>
</dbReference>
<keyword evidence="9" id="KW-0808">Transferase</keyword>
<evidence type="ECO:0000256" key="24">
    <source>
        <dbReference type="ARBA" id="ARBA00049556"/>
    </source>
</evidence>
<keyword evidence="47" id="KW-1185">Reference proteome</keyword>
<evidence type="ECO:0000256" key="11">
    <source>
        <dbReference type="ARBA" id="ARBA00022832"/>
    </source>
</evidence>
<evidence type="ECO:0000256" key="35">
    <source>
        <dbReference type="ARBA" id="ARBA00062153"/>
    </source>
</evidence>
<dbReference type="InterPro" id="IPR001753">
    <property type="entry name" value="Enoyl-CoA_hydra/iso"/>
</dbReference>
<dbReference type="PANTHER" id="PTHR43612">
    <property type="entry name" value="TRIFUNCTIONAL ENZYME SUBUNIT ALPHA"/>
    <property type="match status" value="1"/>
</dbReference>
<evidence type="ECO:0000256" key="40">
    <source>
        <dbReference type="PIRSR" id="PIRSR612803-1"/>
    </source>
</evidence>
<evidence type="ECO:0000256" key="42">
    <source>
        <dbReference type="RuleBase" id="RU003707"/>
    </source>
</evidence>
<evidence type="ECO:0000256" key="19">
    <source>
        <dbReference type="ARBA" id="ARBA00023239"/>
    </source>
</evidence>
<comment type="catalytic activity">
    <reaction evidence="21">
        <text>a (3S)-3-hydroxyacyl-CoA = a (2E)-enoyl-CoA + H2O</text>
        <dbReference type="Rhea" id="RHEA:16105"/>
        <dbReference type="ChEBI" id="CHEBI:15377"/>
        <dbReference type="ChEBI" id="CHEBI:57318"/>
        <dbReference type="ChEBI" id="CHEBI:58856"/>
        <dbReference type="EC" id="4.2.1.17"/>
    </reaction>
    <physiologicalReaction direction="right-to-left" evidence="21">
        <dbReference type="Rhea" id="RHEA:16107"/>
    </physiologicalReaction>
</comment>
<evidence type="ECO:0000256" key="10">
    <source>
        <dbReference type="ARBA" id="ARBA00022792"/>
    </source>
</evidence>
<evidence type="ECO:0000256" key="27">
    <source>
        <dbReference type="ARBA" id="ARBA00051215"/>
    </source>
</evidence>
<keyword evidence="10" id="KW-0999">Mitochondrion inner membrane</keyword>
<gene>
    <name evidence="45" type="ORF">SSS_4821</name>
</gene>
<dbReference type="GO" id="GO:0005743">
    <property type="term" value="C:mitochondrial inner membrane"/>
    <property type="evidence" value="ECO:0007669"/>
    <property type="project" value="UniProtKB-SubCell"/>
</dbReference>
<keyword evidence="15" id="KW-0520">NAD</keyword>
<comment type="catalytic activity">
    <reaction evidence="26">
        <text>a long-chain (3S)-3-hydroxy fatty acyl-CoA + NAD(+) = a long-chain 3-oxo-fatty acyl-CoA + NADH + H(+)</text>
        <dbReference type="Rhea" id="RHEA:52656"/>
        <dbReference type="ChEBI" id="CHEBI:15378"/>
        <dbReference type="ChEBI" id="CHEBI:57540"/>
        <dbReference type="ChEBI" id="CHEBI:57945"/>
        <dbReference type="ChEBI" id="CHEBI:136757"/>
        <dbReference type="ChEBI" id="CHEBI:136758"/>
        <dbReference type="EC" id="1.1.1.211"/>
    </reaction>
    <physiologicalReaction direction="left-to-right" evidence="26">
        <dbReference type="Rhea" id="RHEA:52657"/>
    </physiologicalReaction>
</comment>
<dbReference type="SUPFAM" id="SSF51735">
    <property type="entry name" value="NAD(P)-binding Rossmann-fold domains"/>
    <property type="match status" value="1"/>
</dbReference>
<keyword evidence="18" id="KW-0472">Membrane</keyword>
<keyword evidence="16" id="KW-0443">Lipid metabolism</keyword>
<comment type="catalytic activity">
    <reaction evidence="24">
        <text>a (3S)-3-hydroxyacyl-CoA + NAD(+) = a 3-oxoacyl-CoA + NADH + H(+)</text>
        <dbReference type="Rhea" id="RHEA:22432"/>
        <dbReference type="ChEBI" id="CHEBI:15378"/>
        <dbReference type="ChEBI" id="CHEBI:57318"/>
        <dbReference type="ChEBI" id="CHEBI:57540"/>
        <dbReference type="ChEBI" id="CHEBI:57945"/>
        <dbReference type="ChEBI" id="CHEBI:90726"/>
        <dbReference type="EC" id="1.1.1.35"/>
    </reaction>
</comment>
<keyword evidence="11" id="KW-0276">Fatty acid metabolism</keyword>
<comment type="subcellular location">
    <subcellularLocation>
        <location evidence="2">Mitochondrion inner membrane</location>
    </subcellularLocation>
</comment>
<evidence type="ECO:0000256" key="28">
    <source>
        <dbReference type="ARBA" id="ARBA00051877"/>
    </source>
</evidence>
<dbReference type="InterPro" id="IPR036291">
    <property type="entry name" value="NAD(P)-bd_dom_sf"/>
</dbReference>
<dbReference type="PROSITE" id="PS00166">
    <property type="entry name" value="ENOYL_COA_HYDRATASE"/>
    <property type="match status" value="1"/>
</dbReference>
<evidence type="ECO:0000256" key="25">
    <source>
        <dbReference type="ARBA" id="ARBA00050222"/>
    </source>
</evidence>
<dbReference type="Pfam" id="PF02737">
    <property type="entry name" value="3HCDH_N"/>
    <property type="match status" value="1"/>
</dbReference>
<sequence length="661" mass="72741">MLERCKSAAEVEGLARKGQEFFNQIENSPIPIVAAIQGSCLGGGLELALASHYRIAVNDKKTQLALPEVMLGLLPGGGGTQRLPRMINVPDALQMMLMGKNIRPDKAKRMGLVDLVVDPLGPGVEPPEIRTLAYLEEVAISIAKKLASKELKIERKRPLQEKLLREALKIQYIRDKVLGKARAEVNKFAKGLYPAPLKIIECVDAALSKPFDDGLRFEAQAFGELSQTTHSKALIGLFHGQTLCKKNRYGSPKKPVETAAVLGAGLMGAGIAQVTVQNGVRTILKDTAQAGLLRGQQQITTAMAKDLKRKKIDLLTHDRINNNLIATLDYDQFKSADLVIEAVFEDIKVKHKVLQEIESVTRDDCIFASNTSAIPIGDIAQVSKRPENVIGMHYFSPVDKMQLLEIITTDKTSKETAAAAVDLGLRQKKVVIVVKDCPGFYTVRCLAPVMSEIMLLLQEGMSPKEMDEMSTKFGFPVGSATLTDEVGIDVGQHVAQFLSEKYPARMVGGDPRLLQEMVSKGFLGRKSGKGFYIYDNKKKSKSRELNPEAMEILKKYHVAPKMKCTEEDYQMRLAFRFINEAILCLQDGILDNPLEGDIGAVFGLGFPPFMGGPFRFTDQYGAQKVVDVGKRFSEIYGSQFLPCQLLLDVAKNGTKFHKSAA</sequence>
<evidence type="ECO:0000256" key="29">
    <source>
        <dbReference type="ARBA" id="ARBA00052224"/>
    </source>
</evidence>
<evidence type="ECO:0000256" key="38">
    <source>
        <dbReference type="ARBA" id="ARBA00077617"/>
    </source>
</evidence>
<evidence type="ECO:0000256" key="16">
    <source>
        <dbReference type="ARBA" id="ARBA00023098"/>
    </source>
</evidence>
<dbReference type="AlphaFoldDB" id="A0A834R4J4"/>
<evidence type="ECO:0000256" key="15">
    <source>
        <dbReference type="ARBA" id="ARBA00023027"/>
    </source>
</evidence>
<dbReference type="EC" id="4.2.1.17" evidence="6"/>
<evidence type="ECO:0000256" key="21">
    <source>
        <dbReference type="ARBA" id="ARBA00035854"/>
    </source>
</evidence>
<comment type="catalytic activity">
    <reaction evidence="23">
        <text>(3S)-hydroxydecanoyl-CoA + NAD(+) = 3-oxodecanoyl-CoA + NADH + H(+)</text>
        <dbReference type="Rhea" id="RHEA:31187"/>
        <dbReference type="ChEBI" id="CHEBI:15378"/>
        <dbReference type="ChEBI" id="CHEBI:57540"/>
        <dbReference type="ChEBI" id="CHEBI:57945"/>
        <dbReference type="ChEBI" id="CHEBI:62548"/>
        <dbReference type="ChEBI" id="CHEBI:62616"/>
    </reaction>
    <physiologicalReaction direction="left-to-right" evidence="23">
        <dbReference type="Rhea" id="RHEA:31188"/>
    </physiologicalReaction>
</comment>
<evidence type="ECO:0000256" key="17">
    <source>
        <dbReference type="ARBA" id="ARBA00023128"/>
    </source>
</evidence>
<dbReference type="Gene3D" id="1.10.1040.50">
    <property type="match status" value="1"/>
</dbReference>
<dbReference type="Proteomes" id="UP000070412">
    <property type="component" value="Unassembled WGS sequence"/>
</dbReference>
<comment type="catalytic activity">
    <reaction evidence="28">
        <text>(3S)-hydroxyoctanoyl-CoA = (2E)-octenoyl-CoA + H2O</text>
        <dbReference type="Rhea" id="RHEA:31199"/>
        <dbReference type="ChEBI" id="CHEBI:15377"/>
        <dbReference type="ChEBI" id="CHEBI:62242"/>
        <dbReference type="ChEBI" id="CHEBI:62617"/>
    </reaction>
    <physiologicalReaction direction="right-to-left" evidence="28">
        <dbReference type="Rhea" id="RHEA:31201"/>
    </physiologicalReaction>
</comment>
<dbReference type="PANTHER" id="PTHR43612:SF3">
    <property type="entry name" value="TRIFUNCTIONAL ENZYME SUBUNIT ALPHA, MITOCHONDRIAL"/>
    <property type="match status" value="1"/>
</dbReference>
<comment type="catalytic activity">
    <reaction evidence="29">
        <text>(3S)-hydroxyoctanoyl-CoA + NAD(+) = 3-oxooctanoyl-CoA + NADH + H(+)</text>
        <dbReference type="Rhea" id="RHEA:31195"/>
        <dbReference type="ChEBI" id="CHEBI:15378"/>
        <dbReference type="ChEBI" id="CHEBI:57540"/>
        <dbReference type="ChEBI" id="CHEBI:57945"/>
        <dbReference type="ChEBI" id="CHEBI:62617"/>
        <dbReference type="ChEBI" id="CHEBI:62619"/>
    </reaction>
    <physiologicalReaction direction="left-to-right" evidence="29">
        <dbReference type="Rhea" id="RHEA:31196"/>
    </physiologicalReaction>
</comment>
<keyword evidence="7" id="KW-0488">Methylation</keyword>
<dbReference type="InterPro" id="IPR006176">
    <property type="entry name" value="3-OHacyl-CoA_DH_NAD-bd"/>
</dbReference>
<evidence type="ECO:0000256" key="9">
    <source>
        <dbReference type="ARBA" id="ARBA00022679"/>
    </source>
</evidence>
<evidence type="ECO:0000259" key="43">
    <source>
        <dbReference type="Pfam" id="PF00725"/>
    </source>
</evidence>
<evidence type="ECO:0000256" key="18">
    <source>
        <dbReference type="ARBA" id="ARBA00023136"/>
    </source>
</evidence>
<evidence type="ECO:0000256" key="37">
    <source>
        <dbReference type="ARBA" id="ARBA00068347"/>
    </source>
</evidence>
<dbReference type="InterPro" id="IPR050136">
    <property type="entry name" value="FA_oxidation_alpha_subunit"/>
</dbReference>
<accession>A0A834R4J4</accession>
<keyword evidence="12" id="KW-0809">Transit peptide</keyword>
<evidence type="ECO:0000256" key="23">
    <source>
        <dbReference type="ARBA" id="ARBA00048361"/>
    </source>
</evidence>
<evidence type="ECO:0000313" key="46">
    <source>
        <dbReference type="EnsemblMetazoa" id="KAF7488601.1"/>
    </source>
</evidence>
<reference evidence="47" key="1">
    <citation type="journal article" date="2020" name="PLoS Negl. Trop. Dis.">
        <title>High-quality nuclear genome for Sarcoptes scabiei-A critical resource for a neglected parasite.</title>
        <authorList>
            <person name="Korhonen P.K."/>
            <person name="Gasser R.B."/>
            <person name="Ma G."/>
            <person name="Wang T."/>
            <person name="Stroehlein A.J."/>
            <person name="Young N.D."/>
            <person name="Ang C.S."/>
            <person name="Fernando D.D."/>
            <person name="Lu H.C."/>
            <person name="Taylor S."/>
            <person name="Reynolds S.L."/>
            <person name="Mofiz E."/>
            <person name="Najaraj S.H."/>
            <person name="Gowda H."/>
            <person name="Madugundu A."/>
            <person name="Renuse S."/>
            <person name="Holt D."/>
            <person name="Pandey A."/>
            <person name="Papenfuss A.T."/>
            <person name="Fischer K."/>
        </authorList>
    </citation>
    <scope>NUCLEOTIDE SEQUENCE [LARGE SCALE GENOMIC DNA]</scope>
</reference>
<organism evidence="45">
    <name type="scientific">Sarcoptes scabiei</name>
    <name type="common">Itch mite</name>
    <name type="synonym">Acarus scabiei</name>
    <dbReference type="NCBI Taxonomy" id="52283"/>
    <lineage>
        <taxon>Eukaryota</taxon>
        <taxon>Metazoa</taxon>
        <taxon>Ecdysozoa</taxon>
        <taxon>Arthropoda</taxon>
        <taxon>Chelicerata</taxon>
        <taxon>Arachnida</taxon>
        <taxon>Acari</taxon>
        <taxon>Acariformes</taxon>
        <taxon>Sarcoptiformes</taxon>
        <taxon>Astigmata</taxon>
        <taxon>Psoroptidia</taxon>
        <taxon>Sarcoptoidea</taxon>
        <taxon>Sarcoptidae</taxon>
        <taxon>Sarcoptinae</taxon>
        <taxon>Sarcoptes</taxon>
    </lineage>
</organism>
<dbReference type="GO" id="GO:0070403">
    <property type="term" value="F:NAD+ binding"/>
    <property type="evidence" value="ECO:0007669"/>
    <property type="project" value="InterPro"/>
</dbReference>
<dbReference type="GO" id="GO:0004300">
    <property type="term" value="F:enoyl-CoA hydratase activity"/>
    <property type="evidence" value="ECO:0007669"/>
    <property type="project" value="UniProtKB-EC"/>
</dbReference>
<comment type="similarity">
    <text evidence="4">In the central section; belongs to the 3-hydroxyacyl-CoA dehydrogenase family.</text>
</comment>
<feature type="domain" description="3-hydroxyacyl-CoA dehydrogenase NAD binding" evidence="44">
    <location>
        <begin position="259"/>
        <end position="437"/>
    </location>
</feature>
<dbReference type="InterPro" id="IPR012803">
    <property type="entry name" value="Fa_ox_alpha_mit"/>
</dbReference>
<comment type="pathway">
    <text evidence="3">Lipid metabolism; fatty acid beta-oxidation.</text>
</comment>
<evidence type="ECO:0000313" key="47">
    <source>
        <dbReference type="Proteomes" id="UP000070412"/>
    </source>
</evidence>